<name>A0A0B2VHN2_TOXCA</name>
<reference evidence="1 2" key="1">
    <citation type="submission" date="2014-11" db="EMBL/GenBank/DDBJ databases">
        <title>Genetic blueprint of the zoonotic pathogen Toxocara canis.</title>
        <authorList>
            <person name="Zhu X.-Q."/>
            <person name="Korhonen P.K."/>
            <person name="Cai H."/>
            <person name="Young N.D."/>
            <person name="Nejsum P."/>
            <person name="von Samson-Himmelstjerna G."/>
            <person name="Boag P.R."/>
            <person name="Tan P."/>
            <person name="Li Q."/>
            <person name="Min J."/>
            <person name="Yang Y."/>
            <person name="Wang X."/>
            <person name="Fang X."/>
            <person name="Hall R.S."/>
            <person name="Hofmann A."/>
            <person name="Sternberg P.W."/>
            <person name="Jex A.R."/>
            <person name="Gasser R.B."/>
        </authorList>
    </citation>
    <scope>NUCLEOTIDE SEQUENCE [LARGE SCALE GENOMIC DNA]</scope>
    <source>
        <strain evidence="1">PN_DK_2014</strain>
    </source>
</reference>
<keyword evidence="2" id="KW-1185">Reference proteome</keyword>
<evidence type="ECO:0000313" key="1">
    <source>
        <dbReference type="EMBL" id="KHN80982.1"/>
    </source>
</evidence>
<accession>A0A0B2VHN2</accession>
<protein>
    <submittedName>
        <fullName evidence="1">Uncharacterized protein</fullName>
    </submittedName>
</protein>
<gene>
    <name evidence="1" type="ORF">Tcan_15620</name>
</gene>
<comment type="caution">
    <text evidence="1">The sequence shown here is derived from an EMBL/GenBank/DDBJ whole genome shotgun (WGS) entry which is preliminary data.</text>
</comment>
<organism evidence="1 2">
    <name type="scientific">Toxocara canis</name>
    <name type="common">Canine roundworm</name>
    <dbReference type="NCBI Taxonomy" id="6265"/>
    <lineage>
        <taxon>Eukaryota</taxon>
        <taxon>Metazoa</taxon>
        <taxon>Ecdysozoa</taxon>
        <taxon>Nematoda</taxon>
        <taxon>Chromadorea</taxon>
        <taxon>Rhabditida</taxon>
        <taxon>Spirurina</taxon>
        <taxon>Ascaridomorpha</taxon>
        <taxon>Ascaridoidea</taxon>
        <taxon>Toxocaridae</taxon>
        <taxon>Toxocara</taxon>
    </lineage>
</organism>
<sequence>MLLNIPNYITFSRQYEFLDENVVILEKTVSKLAEMGAALTVVVFVTMLDALATPKKNYHIFHKQSHFFELPSVTIVSQLDPGKMLEDVAQKVVETVQEAQKLELESIINNGKQKRSIADVGHVYELRFEIQVEQVDGLAHKGIMHLSQ</sequence>
<proteinExistence type="predicted"/>
<evidence type="ECO:0000313" key="2">
    <source>
        <dbReference type="Proteomes" id="UP000031036"/>
    </source>
</evidence>
<dbReference type="EMBL" id="JPKZ01001612">
    <property type="protein sequence ID" value="KHN80982.1"/>
    <property type="molecule type" value="Genomic_DNA"/>
</dbReference>
<dbReference type="Proteomes" id="UP000031036">
    <property type="component" value="Unassembled WGS sequence"/>
</dbReference>
<dbReference type="AlphaFoldDB" id="A0A0B2VHN2"/>